<name>A0A438JDE9_VITVI</name>
<evidence type="ECO:0000313" key="3">
    <source>
        <dbReference type="Proteomes" id="UP000288805"/>
    </source>
</evidence>
<dbReference type="Proteomes" id="UP000288805">
    <property type="component" value="Unassembled WGS sequence"/>
</dbReference>
<evidence type="ECO:0000256" key="1">
    <source>
        <dbReference type="SAM" id="MobiDB-lite"/>
    </source>
</evidence>
<dbReference type="AlphaFoldDB" id="A0A438JDE9"/>
<evidence type="ECO:0008006" key="4">
    <source>
        <dbReference type="Google" id="ProtNLM"/>
    </source>
</evidence>
<dbReference type="EMBL" id="QGNW01000049">
    <property type="protein sequence ID" value="RVX06976.1"/>
    <property type="molecule type" value="Genomic_DNA"/>
</dbReference>
<gene>
    <name evidence="2" type="ORF">CK203_015124</name>
</gene>
<reference evidence="2 3" key="1">
    <citation type="journal article" date="2018" name="PLoS Genet.">
        <title>Population sequencing reveals clonal diversity and ancestral inbreeding in the grapevine cultivar Chardonnay.</title>
        <authorList>
            <person name="Roach M.J."/>
            <person name="Johnson D.L."/>
            <person name="Bohlmann J."/>
            <person name="van Vuuren H.J."/>
            <person name="Jones S.J."/>
            <person name="Pretorius I.S."/>
            <person name="Schmidt S.A."/>
            <person name="Borneman A.R."/>
        </authorList>
    </citation>
    <scope>NUCLEOTIDE SEQUENCE [LARGE SCALE GENOMIC DNA]</scope>
    <source>
        <strain evidence="3">cv. Chardonnay</strain>
        <tissue evidence="2">Leaf</tissue>
    </source>
</reference>
<organism evidence="2 3">
    <name type="scientific">Vitis vinifera</name>
    <name type="common">Grape</name>
    <dbReference type="NCBI Taxonomy" id="29760"/>
    <lineage>
        <taxon>Eukaryota</taxon>
        <taxon>Viridiplantae</taxon>
        <taxon>Streptophyta</taxon>
        <taxon>Embryophyta</taxon>
        <taxon>Tracheophyta</taxon>
        <taxon>Spermatophyta</taxon>
        <taxon>Magnoliopsida</taxon>
        <taxon>eudicotyledons</taxon>
        <taxon>Gunneridae</taxon>
        <taxon>Pentapetalae</taxon>
        <taxon>rosids</taxon>
        <taxon>Vitales</taxon>
        <taxon>Vitaceae</taxon>
        <taxon>Viteae</taxon>
        <taxon>Vitis</taxon>
    </lineage>
</organism>
<protein>
    <recommendedName>
        <fullName evidence="4">Copia protein</fullName>
    </recommendedName>
</protein>
<evidence type="ECO:0000313" key="2">
    <source>
        <dbReference type="EMBL" id="RVX06976.1"/>
    </source>
</evidence>
<accession>A0A438JDE9</accession>
<comment type="caution">
    <text evidence="2">The sequence shown here is derived from an EMBL/GenBank/DDBJ whole genome shotgun (WGS) entry which is preliminary data.</text>
</comment>
<proteinExistence type="predicted"/>
<sequence length="145" mass="16731">MVYVRSFESKHYLKNLRTKHVEVEKHFIKEKLEEWLICMPYIPTNEQPKRDSLTTQSSKKKKEKNAGEETPVWKFVPSRTQAPCAPNHHLHAKATLGVKRGVGAWCRAAWSLDAGFTTMILFKIMFGRSDEASSKSDIERPPRAF</sequence>
<feature type="region of interest" description="Disordered" evidence="1">
    <location>
        <begin position="45"/>
        <end position="70"/>
    </location>
</feature>